<sequence>MTSFDPSITLGAYELGVLASYALLGVTTTQTYIYYGRFPHDPLRIKYLVAVIWLCEMAHAVCIGHTLYEMTVSNYEHPERLFLIPRTLAAAVLFSGIIGAFVQIFFSSRIYGISKSLYIPCLSWSLSFLRLLGSIIVCVYGFTMETIPAFETQWAWLLNSLWSVASANDLIIAVTLVYWLHRQRSVADKRTVALVDKLVAWTIETGVVTSAAGLVTLICFATMHENFIWLGCFVVAARLYPSIFKFPIGKSELQNRSPSDG</sequence>
<feature type="transmembrane region" description="Helical" evidence="1">
    <location>
        <begin position="198"/>
        <end position="221"/>
    </location>
</feature>
<dbReference type="PANTHER" id="PTHR40465">
    <property type="entry name" value="CHROMOSOME 1, WHOLE GENOME SHOTGUN SEQUENCE"/>
    <property type="match status" value="1"/>
</dbReference>
<keyword evidence="1" id="KW-1133">Transmembrane helix</keyword>
<evidence type="ECO:0000313" key="4">
    <source>
        <dbReference type="Proteomes" id="UP001215280"/>
    </source>
</evidence>
<feature type="transmembrane region" description="Helical" evidence="1">
    <location>
        <begin position="88"/>
        <end position="106"/>
    </location>
</feature>
<name>A0AAD7ICK2_9AGAR</name>
<keyword evidence="1" id="KW-0812">Transmembrane</keyword>
<accession>A0AAD7ICK2</accession>
<protein>
    <recommendedName>
        <fullName evidence="2">DUF6534 domain-containing protein</fullName>
    </recommendedName>
</protein>
<comment type="caution">
    <text evidence="3">The sequence shown here is derived from an EMBL/GenBank/DDBJ whole genome shotgun (WGS) entry which is preliminary data.</text>
</comment>
<feature type="transmembrane region" description="Helical" evidence="1">
    <location>
        <begin position="47"/>
        <end position="68"/>
    </location>
</feature>
<proteinExistence type="predicted"/>
<feature type="transmembrane region" description="Helical" evidence="1">
    <location>
        <begin position="118"/>
        <end position="142"/>
    </location>
</feature>
<evidence type="ECO:0000313" key="3">
    <source>
        <dbReference type="EMBL" id="KAJ7739984.1"/>
    </source>
</evidence>
<dbReference type="Proteomes" id="UP001215280">
    <property type="component" value="Unassembled WGS sequence"/>
</dbReference>
<dbReference type="Pfam" id="PF20152">
    <property type="entry name" value="DUF6534"/>
    <property type="match status" value="1"/>
</dbReference>
<dbReference type="AlphaFoldDB" id="A0AAD7ICK2"/>
<dbReference type="PANTHER" id="PTHR40465:SF1">
    <property type="entry name" value="DUF6534 DOMAIN-CONTAINING PROTEIN"/>
    <property type="match status" value="1"/>
</dbReference>
<feature type="transmembrane region" description="Helical" evidence="1">
    <location>
        <begin position="227"/>
        <end position="248"/>
    </location>
</feature>
<reference evidence="3" key="1">
    <citation type="submission" date="2023-03" db="EMBL/GenBank/DDBJ databases">
        <title>Massive genome expansion in bonnet fungi (Mycena s.s.) driven by repeated elements and novel gene families across ecological guilds.</title>
        <authorList>
            <consortium name="Lawrence Berkeley National Laboratory"/>
            <person name="Harder C.B."/>
            <person name="Miyauchi S."/>
            <person name="Viragh M."/>
            <person name="Kuo A."/>
            <person name="Thoen E."/>
            <person name="Andreopoulos B."/>
            <person name="Lu D."/>
            <person name="Skrede I."/>
            <person name="Drula E."/>
            <person name="Henrissat B."/>
            <person name="Morin E."/>
            <person name="Kohler A."/>
            <person name="Barry K."/>
            <person name="LaButti K."/>
            <person name="Morin E."/>
            <person name="Salamov A."/>
            <person name="Lipzen A."/>
            <person name="Mereny Z."/>
            <person name="Hegedus B."/>
            <person name="Baldrian P."/>
            <person name="Stursova M."/>
            <person name="Weitz H."/>
            <person name="Taylor A."/>
            <person name="Grigoriev I.V."/>
            <person name="Nagy L.G."/>
            <person name="Martin F."/>
            <person name="Kauserud H."/>
        </authorList>
    </citation>
    <scope>NUCLEOTIDE SEQUENCE</scope>
    <source>
        <strain evidence="3">CBHHK188m</strain>
    </source>
</reference>
<keyword evidence="1" id="KW-0472">Membrane</keyword>
<organism evidence="3 4">
    <name type="scientific">Mycena maculata</name>
    <dbReference type="NCBI Taxonomy" id="230809"/>
    <lineage>
        <taxon>Eukaryota</taxon>
        <taxon>Fungi</taxon>
        <taxon>Dikarya</taxon>
        <taxon>Basidiomycota</taxon>
        <taxon>Agaricomycotina</taxon>
        <taxon>Agaricomycetes</taxon>
        <taxon>Agaricomycetidae</taxon>
        <taxon>Agaricales</taxon>
        <taxon>Marasmiineae</taxon>
        <taxon>Mycenaceae</taxon>
        <taxon>Mycena</taxon>
    </lineage>
</organism>
<gene>
    <name evidence="3" type="ORF">DFH07DRAFT_70894</name>
</gene>
<feature type="domain" description="DUF6534" evidence="2">
    <location>
        <begin position="167"/>
        <end position="240"/>
    </location>
</feature>
<evidence type="ECO:0000259" key="2">
    <source>
        <dbReference type="Pfam" id="PF20152"/>
    </source>
</evidence>
<evidence type="ECO:0000256" key="1">
    <source>
        <dbReference type="SAM" id="Phobius"/>
    </source>
</evidence>
<keyword evidence="4" id="KW-1185">Reference proteome</keyword>
<dbReference type="EMBL" id="JARJLG010000129">
    <property type="protein sequence ID" value="KAJ7739984.1"/>
    <property type="molecule type" value="Genomic_DNA"/>
</dbReference>
<feature type="transmembrane region" description="Helical" evidence="1">
    <location>
        <begin position="12"/>
        <end position="35"/>
    </location>
</feature>
<dbReference type="InterPro" id="IPR045339">
    <property type="entry name" value="DUF6534"/>
</dbReference>
<feature type="transmembrane region" description="Helical" evidence="1">
    <location>
        <begin position="154"/>
        <end position="178"/>
    </location>
</feature>